<keyword evidence="8 11" id="KW-1133">Transmembrane helix</keyword>
<gene>
    <name evidence="13" type="ORF">CIK91_07660</name>
</gene>
<dbReference type="PANTHER" id="PTHR30561">
    <property type="entry name" value="SMR FAMILY PROTON-DEPENDENT DRUG EFFLUX TRANSPORTER SUGE"/>
    <property type="match status" value="1"/>
</dbReference>
<dbReference type="Pfam" id="PF00892">
    <property type="entry name" value="EamA"/>
    <property type="match status" value="1"/>
</dbReference>
<feature type="transmembrane region" description="Helical" evidence="11">
    <location>
        <begin position="45"/>
        <end position="65"/>
    </location>
</feature>
<keyword evidence="4" id="KW-0997">Cell inner membrane</keyword>
<dbReference type="EMBL" id="NPJF01000030">
    <property type="protein sequence ID" value="OYP55369.1"/>
    <property type="molecule type" value="Genomic_DNA"/>
</dbReference>
<feature type="transmembrane region" description="Helical" evidence="11">
    <location>
        <begin position="72"/>
        <end position="92"/>
    </location>
</feature>
<keyword evidence="5" id="KW-0441">Lipid A biosynthesis</keyword>
<reference evidence="13 14" key="1">
    <citation type="submission" date="2017-08" db="EMBL/GenBank/DDBJ databases">
        <title>Comparative genomics of non-oral Prevotella species.</title>
        <authorList>
            <person name="Accetto T."/>
            <person name="Nograsek B."/>
            <person name="Avgustin G."/>
        </authorList>
    </citation>
    <scope>NUCLEOTIDE SEQUENCE [LARGE SCALE GENOMIC DNA]</scope>
    <source>
        <strain evidence="13 14">TC1-1</strain>
    </source>
</reference>
<comment type="subcellular location">
    <subcellularLocation>
        <location evidence="1">Cell membrane</location>
        <topology evidence="1">Multi-pass membrane protein</topology>
    </subcellularLocation>
</comment>
<organism evidence="13 14">
    <name type="scientific">Segatella bryantii</name>
    <name type="common">Prevotella bryantii</name>
    <dbReference type="NCBI Taxonomy" id="77095"/>
    <lineage>
        <taxon>Bacteria</taxon>
        <taxon>Pseudomonadati</taxon>
        <taxon>Bacteroidota</taxon>
        <taxon>Bacteroidia</taxon>
        <taxon>Bacteroidales</taxon>
        <taxon>Prevotellaceae</taxon>
        <taxon>Segatella</taxon>
    </lineage>
</organism>
<evidence type="ECO:0000256" key="1">
    <source>
        <dbReference type="ARBA" id="ARBA00004651"/>
    </source>
</evidence>
<evidence type="ECO:0000256" key="5">
    <source>
        <dbReference type="ARBA" id="ARBA00022556"/>
    </source>
</evidence>
<dbReference type="Proteomes" id="UP000216189">
    <property type="component" value="Unassembled WGS sequence"/>
</dbReference>
<name>A0ABX4EHE5_SEGBR</name>
<keyword evidence="6 11" id="KW-0812">Transmembrane</keyword>
<accession>A0ABX4EHE5</accession>
<keyword evidence="14" id="KW-1185">Reference proteome</keyword>
<comment type="caution">
    <text evidence="13">The sequence shown here is derived from an EMBL/GenBank/DDBJ whole genome shotgun (WGS) entry which is preliminary data.</text>
</comment>
<sequence length="116" mass="13361">MQLILLAIIQSLLLCSGQVFLKFALSRMGICSWTWQFISSQLTNWWFLACGLCYLAASILWMYIIKTFPFSMAYPMVSLSYIFGMLAAMFIFHEDIPMTRWMGIFLIMTGCVLVAK</sequence>
<dbReference type="InterPro" id="IPR037185">
    <property type="entry name" value="EmrE-like"/>
</dbReference>
<evidence type="ECO:0000256" key="3">
    <source>
        <dbReference type="ARBA" id="ARBA00022516"/>
    </source>
</evidence>
<evidence type="ECO:0000256" key="7">
    <source>
        <dbReference type="ARBA" id="ARBA00022985"/>
    </source>
</evidence>
<protein>
    <recommendedName>
        <fullName evidence="12">EamA domain-containing protein</fullName>
    </recommendedName>
</protein>
<feature type="domain" description="EamA" evidence="12">
    <location>
        <begin position="33"/>
        <end position="114"/>
    </location>
</feature>
<keyword evidence="3" id="KW-0444">Lipid biosynthesis</keyword>
<keyword evidence="10 11" id="KW-0472">Membrane</keyword>
<dbReference type="RefSeq" id="WP_074549893.1">
    <property type="nucleotide sequence ID" value="NZ_CAJOJX010000028.1"/>
</dbReference>
<dbReference type="InterPro" id="IPR000620">
    <property type="entry name" value="EamA_dom"/>
</dbReference>
<dbReference type="SUPFAM" id="SSF103481">
    <property type="entry name" value="Multidrug resistance efflux transporter EmrE"/>
    <property type="match status" value="1"/>
</dbReference>
<keyword evidence="2" id="KW-1003">Cell membrane</keyword>
<evidence type="ECO:0000256" key="4">
    <source>
        <dbReference type="ARBA" id="ARBA00022519"/>
    </source>
</evidence>
<evidence type="ECO:0000313" key="14">
    <source>
        <dbReference type="Proteomes" id="UP000216189"/>
    </source>
</evidence>
<evidence type="ECO:0000256" key="6">
    <source>
        <dbReference type="ARBA" id="ARBA00022692"/>
    </source>
</evidence>
<dbReference type="PANTHER" id="PTHR30561:SF9">
    <property type="entry name" value="4-AMINO-4-DEOXY-L-ARABINOSE-PHOSPHOUNDECAPRENOL FLIPPASE SUBUNIT ARNF-RELATED"/>
    <property type="match status" value="1"/>
</dbReference>
<evidence type="ECO:0000256" key="8">
    <source>
        <dbReference type="ARBA" id="ARBA00022989"/>
    </source>
</evidence>
<dbReference type="GeneID" id="72478481"/>
<evidence type="ECO:0000313" key="13">
    <source>
        <dbReference type="EMBL" id="OYP55369.1"/>
    </source>
</evidence>
<evidence type="ECO:0000256" key="9">
    <source>
        <dbReference type="ARBA" id="ARBA00023098"/>
    </source>
</evidence>
<evidence type="ECO:0000256" key="10">
    <source>
        <dbReference type="ARBA" id="ARBA00023136"/>
    </source>
</evidence>
<keyword evidence="9" id="KW-0443">Lipid metabolism</keyword>
<evidence type="ECO:0000256" key="11">
    <source>
        <dbReference type="SAM" id="Phobius"/>
    </source>
</evidence>
<keyword evidence="7" id="KW-0448">Lipopolysaccharide biosynthesis</keyword>
<dbReference type="Gene3D" id="1.10.3730.20">
    <property type="match status" value="1"/>
</dbReference>
<evidence type="ECO:0000259" key="12">
    <source>
        <dbReference type="Pfam" id="PF00892"/>
    </source>
</evidence>
<evidence type="ECO:0000256" key="2">
    <source>
        <dbReference type="ARBA" id="ARBA00022475"/>
    </source>
</evidence>
<dbReference type="InterPro" id="IPR000390">
    <property type="entry name" value="Small_drug/metabolite_transptr"/>
</dbReference>
<proteinExistence type="predicted"/>